<keyword evidence="1" id="KW-1185">Reference proteome</keyword>
<protein>
    <submittedName>
        <fullName evidence="2">Uncharacterized protein LOC120253466</fullName>
    </submittedName>
</protein>
<dbReference type="AlphaFoldDB" id="A0AB40AS04"/>
<reference evidence="2" key="1">
    <citation type="submission" date="2025-08" db="UniProtKB">
        <authorList>
            <consortium name="RefSeq"/>
        </authorList>
    </citation>
    <scope>IDENTIFICATION</scope>
</reference>
<gene>
    <name evidence="2" type="primary">LOC120253466</name>
</gene>
<proteinExistence type="predicted"/>
<dbReference type="Proteomes" id="UP001515500">
    <property type="component" value="Unplaced"/>
</dbReference>
<organism evidence="1 2">
    <name type="scientific">Dioscorea cayennensis subsp. rotundata</name>
    <name type="common">White Guinea yam</name>
    <name type="synonym">Dioscorea rotundata</name>
    <dbReference type="NCBI Taxonomy" id="55577"/>
    <lineage>
        <taxon>Eukaryota</taxon>
        <taxon>Viridiplantae</taxon>
        <taxon>Streptophyta</taxon>
        <taxon>Embryophyta</taxon>
        <taxon>Tracheophyta</taxon>
        <taxon>Spermatophyta</taxon>
        <taxon>Magnoliopsida</taxon>
        <taxon>Liliopsida</taxon>
        <taxon>Dioscoreales</taxon>
        <taxon>Dioscoreaceae</taxon>
        <taxon>Dioscorea</taxon>
    </lineage>
</organism>
<accession>A0AB40AS04</accession>
<dbReference type="GeneID" id="120253466"/>
<sequence>MTSSSRSHRCRRSHRRCCRHRQSSGGNRRWCTTRRILSDHREHLHQLLRRDPPIAVLVKHRERSTELAVDLLADTPSAPIASKLIPPSPRCSASVSITATSSSLGGSEPSFLSTPSSSLLVTFSRGSTDFEVNSSDEEFDPNDDVSDLAIVRAGLAFFHGLAGDPKRDPI</sequence>
<evidence type="ECO:0000313" key="2">
    <source>
        <dbReference type="RefSeq" id="XP_039117742.1"/>
    </source>
</evidence>
<dbReference type="RefSeq" id="XP_039117742.1">
    <property type="nucleotide sequence ID" value="XM_039261808.1"/>
</dbReference>
<name>A0AB40AS04_DIOCR</name>
<evidence type="ECO:0000313" key="1">
    <source>
        <dbReference type="Proteomes" id="UP001515500"/>
    </source>
</evidence>